<evidence type="ECO:0000256" key="1">
    <source>
        <dbReference type="SAM" id="MobiDB-lite"/>
    </source>
</evidence>
<sequence length="105" mass="11880">MKRPLFADEKAMPGSVKPPEERMDVDPPPLLKMQTQANGLMGFENGRTGQISGCKRLKINFKDANNKPFIDDIWFMKFKQLTATKCQAENAVYLQSLSDLTTNLE</sequence>
<dbReference type="Proteomes" id="UP000054359">
    <property type="component" value="Unassembled WGS sequence"/>
</dbReference>
<feature type="compositionally biased region" description="Basic and acidic residues" evidence="1">
    <location>
        <begin position="1"/>
        <end position="11"/>
    </location>
</feature>
<dbReference type="OrthoDB" id="5792673at2759"/>
<feature type="non-terminal residue" evidence="2">
    <location>
        <position position="105"/>
    </location>
</feature>
<evidence type="ECO:0000313" key="3">
    <source>
        <dbReference type="Proteomes" id="UP000054359"/>
    </source>
</evidence>
<feature type="region of interest" description="Disordered" evidence="1">
    <location>
        <begin position="1"/>
        <end position="29"/>
    </location>
</feature>
<evidence type="ECO:0000313" key="2">
    <source>
        <dbReference type="EMBL" id="KFM70575.1"/>
    </source>
</evidence>
<organism evidence="2 3">
    <name type="scientific">Stegodyphus mimosarum</name>
    <name type="common">African social velvet spider</name>
    <dbReference type="NCBI Taxonomy" id="407821"/>
    <lineage>
        <taxon>Eukaryota</taxon>
        <taxon>Metazoa</taxon>
        <taxon>Ecdysozoa</taxon>
        <taxon>Arthropoda</taxon>
        <taxon>Chelicerata</taxon>
        <taxon>Arachnida</taxon>
        <taxon>Araneae</taxon>
        <taxon>Araneomorphae</taxon>
        <taxon>Entelegynae</taxon>
        <taxon>Eresoidea</taxon>
        <taxon>Eresidae</taxon>
        <taxon>Stegodyphus</taxon>
    </lineage>
</organism>
<accession>A0A087TZN6</accession>
<reference evidence="2 3" key="1">
    <citation type="submission" date="2013-11" db="EMBL/GenBank/DDBJ databases">
        <title>Genome sequencing of Stegodyphus mimosarum.</title>
        <authorList>
            <person name="Bechsgaard J."/>
        </authorList>
    </citation>
    <scope>NUCLEOTIDE SEQUENCE [LARGE SCALE GENOMIC DNA]</scope>
</reference>
<protein>
    <submittedName>
        <fullName evidence="2">Uncharacterized protein</fullName>
    </submittedName>
</protein>
<proteinExistence type="predicted"/>
<keyword evidence="3" id="KW-1185">Reference proteome</keyword>
<dbReference type="EMBL" id="KK117472">
    <property type="protein sequence ID" value="KFM70575.1"/>
    <property type="molecule type" value="Genomic_DNA"/>
</dbReference>
<gene>
    <name evidence="2" type="ORF">X975_06249</name>
</gene>
<name>A0A087TZN6_STEMI</name>
<dbReference type="AlphaFoldDB" id="A0A087TZN6"/>